<keyword evidence="3" id="KW-1185">Reference proteome</keyword>
<accession>A0ABT0UUY5</accession>
<comment type="caution">
    <text evidence="2">The sequence shown here is derived from an EMBL/GenBank/DDBJ whole genome shotgun (WGS) entry which is preliminary data.</text>
</comment>
<organism evidence="2 3">
    <name type="scientific">Streptomyces albipurpureus</name>
    <dbReference type="NCBI Taxonomy" id="2897419"/>
    <lineage>
        <taxon>Bacteria</taxon>
        <taxon>Bacillati</taxon>
        <taxon>Actinomycetota</taxon>
        <taxon>Actinomycetes</taxon>
        <taxon>Kitasatosporales</taxon>
        <taxon>Streptomycetaceae</taxon>
        <taxon>Streptomyces</taxon>
    </lineage>
</organism>
<feature type="signal peptide" evidence="1">
    <location>
        <begin position="1"/>
        <end position="26"/>
    </location>
</feature>
<evidence type="ECO:0000313" key="2">
    <source>
        <dbReference type="EMBL" id="MCM2392207.1"/>
    </source>
</evidence>
<protein>
    <submittedName>
        <fullName evidence="2">Uncharacterized protein</fullName>
    </submittedName>
</protein>
<gene>
    <name evidence="2" type="ORF">NBG84_28655</name>
</gene>
<name>A0ABT0UUY5_9ACTN</name>
<evidence type="ECO:0000256" key="1">
    <source>
        <dbReference type="SAM" id="SignalP"/>
    </source>
</evidence>
<feature type="chain" id="PRO_5047529181" evidence="1">
    <location>
        <begin position="27"/>
        <end position="248"/>
    </location>
</feature>
<evidence type="ECO:0000313" key="3">
    <source>
        <dbReference type="Proteomes" id="UP001431429"/>
    </source>
</evidence>
<dbReference type="EMBL" id="JAMQAW010000036">
    <property type="protein sequence ID" value="MCM2392207.1"/>
    <property type="molecule type" value="Genomic_DNA"/>
</dbReference>
<sequence>MRSRTVRVIGVIGLTAAFLLPAEAAAATGEAAPSARQPRCGSASAKDFPIGTRIHGGPSAQRAGGGFAQWSVDLANTTARACRNIHPVLVFAGQDRGLTPARLMLEFYDDRSARWRPAPLETTSEDELIAVLDSDGAHHDRGGFTVPKRATLTVRVRLAVTSDTPPNQVTVNAAVVQRRGDDGDWVGESGDYRFAVLDDNGTGITVTRDELATTGSTSLPRLGAALGTVLVGGAALALVSRRLRSGDR</sequence>
<dbReference type="Proteomes" id="UP001431429">
    <property type="component" value="Unassembled WGS sequence"/>
</dbReference>
<dbReference type="RefSeq" id="WP_250922512.1">
    <property type="nucleotide sequence ID" value="NZ_JAMQAW010000036.1"/>
</dbReference>
<reference evidence="2" key="1">
    <citation type="submission" date="2022-06" db="EMBL/GenBank/DDBJ databases">
        <title>Genome public.</title>
        <authorList>
            <person name="Sun Q."/>
        </authorList>
    </citation>
    <scope>NUCLEOTIDE SEQUENCE</scope>
    <source>
        <strain evidence="2">CWNU-1</strain>
    </source>
</reference>
<keyword evidence="1" id="KW-0732">Signal</keyword>
<proteinExistence type="predicted"/>